<dbReference type="PANTHER" id="PTHR35518:SF2">
    <property type="entry name" value="MAINTENANCE OF TELOMERE CAPPING PROTEIN 6"/>
    <property type="match status" value="1"/>
</dbReference>
<dbReference type="RefSeq" id="XP_033680622.1">
    <property type="nucleotide sequence ID" value="XM_033825094.1"/>
</dbReference>
<dbReference type="InterPro" id="IPR001304">
    <property type="entry name" value="C-type_lectin-like"/>
</dbReference>
<dbReference type="OrthoDB" id="5573651at2759"/>
<protein>
    <recommendedName>
        <fullName evidence="9">Maintenance of telomere capping protein 6</fullName>
    </recommendedName>
</protein>
<keyword evidence="6" id="KW-0325">Glycoprotein</keyword>
<dbReference type="GeneID" id="54578424"/>
<evidence type="ECO:0000256" key="5">
    <source>
        <dbReference type="ARBA" id="ARBA00023136"/>
    </source>
</evidence>
<sequence length="659" mass="70325">MSSQPPYAPDQAALDTRARPWNLAFRTQRDVGLLIPINYHSVPAVSLSAACFSNKQYEDTAFQKCFSNLLAVGFERFLVDVYWDAGRSQWSLCPVEVPPSGANVQTSTAGGITPSYPSETGSVARAARELLLPTVLPEAGGATVRRRQDESVSGSTSSPEPSGTSTTDEPSTASSSLVASSTTSAGPSATVISFPMTNGEQLLQIGDYNCTSTITLDLLTAIHEAFLDATSTTTDASITFLILNIHAAASWAAPNNAAQQPSSNQLPSGASLSNVINGNLSDELYTPQKLQTERANLNHSWFDVPSTNFPAKGYFGTPKDSSGDLVTNDGWPTEAYMEFKELHRLILGFGTIDPQMQDYNTSTEGDTIFGQGTLSSFQDVTFSTDGSISSGCLFNPSEESITATTNSSWAIASAPNPTISATPDLLALIPSIANLTSCGFSPLLNATLSNATADENPLPYAAFVNSHLWSWAPGEPLNATSTDDGSTKNRCAVITTSPYPGRWRVADCGERHRIACQDTSAPYRWELSSASMTYNDGGYDSACPSGLTFSVPHTALENVHLLSALLSSSSSHTDPVYINLNSLQVADCWATGVNGSCPYLPPTDKNQTRVVVVPTIAAVIIFVLAALTFFVKCAANRREDKRGRRRRMAGGWEYEGVPS</sequence>
<comment type="similarity">
    <text evidence="8">Belongs to the MTC6 family.</text>
</comment>
<dbReference type="PROSITE" id="PS50041">
    <property type="entry name" value="C_TYPE_LECTIN_2"/>
    <property type="match status" value="1"/>
</dbReference>
<evidence type="ECO:0000256" key="9">
    <source>
        <dbReference type="ARBA" id="ARBA00039865"/>
    </source>
</evidence>
<evidence type="ECO:0000313" key="14">
    <source>
        <dbReference type="Proteomes" id="UP000800094"/>
    </source>
</evidence>
<comment type="function">
    <text evidence="7">May be involved in telomere capping.</text>
</comment>
<dbReference type="InterPro" id="IPR057530">
    <property type="entry name" value="TIM-barrel_MTC6"/>
</dbReference>
<accession>A0A6A6I6C4</accession>
<organism evidence="13 14">
    <name type="scientific">Trematosphaeria pertusa</name>
    <dbReference type="NCBI Taxonomy" id="390896"/>
    <lineage>
        <taxon>Eukaryota</taxon>
        <taxon>Fungi</taxon>
        <taxon>Dikarya</taxon>
        <taxon>Ascomycota</taxon>
        <taxon>Pezizomycotina</taxon>
        <taxon>Dothideomycetes</taxon>
        <taxon>Pleosporomycetidae</taxon>
        <taxon>Pleosporales</taxon>
        <taxon>Massarineae</taxon>
        <taxon>Trematosphaeriaceae</taxon>
        <taxon>Trematosphaeria</taxon>
    </lineage>
</organism>
<evidence type="ECO:0000256" key="2">
    <source>
        <dbReference type="ARBA" id="ARBA00022692"/>
    </source>
</evidence>
<evidence type="ECO:0000256" key="4">
    <source>
        <dbReference type="ARBA" id="ARBA00022989"/>
    </source>
</evidence>
<evidence type="ECO:0000256" key="3">
    <source>
        <dbReference type="ARBA" id="ARBA00022729"/>
    </source>
</evidence>
<dbReference type="SUPFAM" id="SSF56436">
    <property type="entry name" value="C-type lectin-like"/>
    <property type="match status" value="1"/>
</dbReference>
<proteinExistence type="inferred from homology"/>
<dbReference type="PANTHER" id="PTHR35518">
    <property type="entry name" value="MAINTENANCE OF TELOMOERE CAPPING"/>
    <property type="match status" value="1"/>
</dbReference>
<evidence type="ECO:0000256" key="7">
    <source>
        <dbReference type="ARBA" id="ARBA00037703"/>
    </source>
</evidence>
<dbReference type="Proteomes" id="UP000800094">
    <property type="component" value="Unassembled WGS sequence"/>
</dbReference>
<evidence type="ECO:0000256" key="8">
    <source>
        <dbReference type="ARBA" id="ARBA00038159"/>
    </source>
</evidence>
<evidence type="ECO:0000259" key="12">
    <source>
        <dbReference type="PROSITE" id="PS50041"/>
    </source>
</evidence>
<dbReference type="Pfam" id="PF25506">
    <property type="entry name" value="TIM-barrel_MTC6"/>
    <property type="match status" value="1"/>
</dbReference>
<keyword evidence="4 11" id="KW-1133">Transmembrane helix</keyword>
<evidence type="ECO:0000256" key="10">
    <source>
        <dbReference type="SAM" id="MobiDB-lite"/>
    </source>
</evidence>
<keyword evidence="3" id="KW-0732">Signal</keyword>
<reference evidence="13" key="1">
    <citation type="journal article" date="2020" name="Stud. Mycol.">
        <title>101 Dothideomycetes genomes: a test case for predicting lifestyles and emergence of pathogens.</title>
        <authorList>
            <person name="Haridas S."/>
            <person name="Albert R."/>
            <person name="Binder M."/>
            <person name="Bloem J."/>
            <person name="Labutti K."/>
            <person name="Salamov A."/>
            <person name="Andreopoulos B."/>
            <person name="Baker S."/>
            <person name="Barry K."/>
            <person name="Bills G."/>
            <person name="Bluhm B."/>
            <person name="Cannon C."/>
            <person name="Castanera R."/>
            <person name="Culley D."/>
            <person name="Daum C."/>
            <person name="Ezra D."/>
            <person name="Gonzalez J."/>
            <person name="Henrissat B."/>
            <person name="Kuo A."/>
            <person name="Liang C."/>
            <person name="Lipzen A."/>
            <person name="Lutzoni F."/>
            <person name="Magnuson J."/>
            <person name="Mondo S."/>
            <person name="Nolan M."/>
            <person name="Ohm R."/>
            <person name="Pangilinan J."/>
            <person name="Park H.-J."/>
            <person name="Ramirez L."/>
            <person name="Alfaro M."/>
            <person name="Sun H."/>
            <person name="Tritt A."/>
            <person name="Yoshinaga Y."/>
            <person name="Zwiers L.-H."/>
            <person name="Turgeon B."/>
            <person name="Goodwin S."/>
            <person name="Spatafora J."/>
            <person name="Crous P."/>
            <person name="Grigoriev I."/>
        </authorList>
    </citation>
    <scope>NUCLEOTIDE SEQUENCE</scope>
    <source>
        <strain evidence="13">CBS 122368</strain>
    </source>
</reference>
<dbReference type="Gene3D" id="3.10.100.10">
    <property type="entry name" value="Mannose-Binding Protein A, subunit A"/>
    <property type="match status" value="1"/>
</dbReference>
<evidence type="ECO:0000313" key="13">
    <source>
        <dbReference type="EMBL" id="KAF2245618.1"/>
    </source>
</evidence>
<comment type="subcellular location">
    <subcellularLocation>
        <location evidence="1">Membrane</location>
        <topology evidence="1">Single-pass type I membrane protein</topology>
    </subcellularLocation>
</comment>
<keyword evidence="2 11" id="KW-0812">Transmembrane</keyword>
<evidence type="ECO:0000256" key="6">
    <source>
        <dbReference type="ARBA" id="ARBA00023180"/>
    </source>
</evidence>
<keyword evidence="5 11" id="KW-0472">Membrane</keyword>
<feature type="compositionally biased region" description="Low complexity" evidence="10">
    <location>
        <begin position="151"/>
        <end position="186"/>
    </location>
</feature>
<gene>
    <name evidence="13" type="ORF">BU26DRAFT_462522</name>
</gene>
<evidence type="ECO:0000256" key="11">
    <source>
        <dbReference type="SAM" id="Phobius"/>
    </source>
</evidence>
<dbReference type="InterPro" id="IPR016187">
    <property type="entry name" value="CTDL_fold"/>
</dbReference>
<feature type="domain" description="C-type lectin" evidence="12">
    <location>
        <begin position="470"/>
        <end position="517"/>
    </location>
</feature>
<dbReference type="AlphaFoldDB" id="A0A6A6I6C4"/>
<dbReference type="InterPro" id="IPR051008">
    <property type="entry name" value="Telomere_Capping_Maintenance"/>
</dbReference>
<dbReference type="GO" id="GO:0016020">
    <property type="term" value="C:membrane"/>
    <property type="evidence" value="ECO:0007669"/>
    <property type="project" value="UniProtKB-SubCell"/>
</dbReference>
<dbReference type="InterPro" id="IPR016186">
    <property type="entry name" value="C-type_lectin-like/link_sf"/>
</dbReference>
<name>A0A6A6I6C4_9PLEO</name>
<feature type="transmembrane region" description="Helical" evidence="11">
    <location>
        <begin position="611"/>
        <end position="635"/>
    </location>
</feature>
<evidence type="ECO:0000256" key="1">
    <source>
        <dbReference type="ARBA" id="ARBA00004479"/>
    </source>
</evidence>
<keyword evidence="14" id="KW-1185">Reference proteome</keyword>
<feature type="region of interest" description="Disordered" evidence="10">
    <location>
        <begin position="139"/>
        <end position="186"/>
    </location>
</feature>
<dbReference type="EMBL" id="ML987200">
    <property type="protein sequence ID" value="KAF2245618.1"/>
    <property type="molecule type" value="Genomic_DNA"/>
</dbReference>